<gene>
    <name evidence="2" type="ORF">F0U83_03525</name>
</gene>
<keyword evidence="1" id="KW-0732">Signal</keyword>
<name>A0A5P1R8B9_9GAMM</name>
<reference evidence="2 3" key="1">
    <citation type="journal article" date="2019" name="Biochem. Eng. J.">
        <title>Metabolic engineering of the marine bacteria Neptunomonas concharum for the production of acetoin and meso-2,3-butanediol from acetate.</title>
        <authorList>
            <person name="Li W."/>
            <person name="Pu N."/>
            <person name="Liu C.-X."/>
            <person name="Yuan Q.-P."/>
            <person name="Li Z.-J."/>
        </authorList>
    </citation>
    <scope>NUCLEOTIDE SEQUENCE [LARGE SCALE GENOMIC DNA]</scope>
    <source>
        <strain evidence="2 3">JCM17730</strain>
    </source>
</reference>
<accession>A0A5P1R8B9</accession>
<dbReference type="AlphaFoldDB" id="A0A5P1R8B9"/>
<evidence type="ECO:0000313" key="3">
    <source>
        <dbReference type="Proteomes" id="UP000324760"/>
    </source>
</evidence>
<proteinExistence type="predicted"/>
<feature type="chain" id="PRO_5024808173" evidence="1">
    <location>
        <begin position="24"/>
        <end position="455"/>
    </location>
</feature>
<sequence length="455" mass="47731">MKKKLLPLALAAATGLVASTAQAVYVNSDGLGQVLLYPFYTVEDGQDTYVNLVNTTDKTKAVKVRILEAMNSQEVLDFNLYLSPQDHWSAVITADPNGEGAIIKSGDTSCTVPAAISNGTAVPFRNFEYQSDAKNKGVDRTREGYIEVIEMGEVENAALETAIKHVNGVPGNCGAVVSAWQGNGTFVQGNGVVGPAGGLYGYGVLINVAEGTDATYDAVALDAFSLISVHTNPGSLDPSLNNASPANADVIDGNTVVSAAFGRGIDAVSAVLMHDAIANDYVLEPTINAGTDWVITFPTKRDYVATAPATAPFTVSWSKTNTQACEPISITYYDREEKDQAPDDLDFSPLPPAAAPLSLCFEANVLTFNNSNVLSGSDRVSKNLALDSGFDNGWMTINLNNVAGRQLVGGATTFNGLPVTGFAVQKYVNGDVGGVKSNYAGAVTHKATRSIVTAP</sequence>
<protein>
    <submittedName>
        <fullName evidence="2">Uncharacterized protein</fullName>
    </submittedName>
</protein>
<evidence type="ECO:0000256" key="1">
    <source>
        <dbReference type="SAM" id="SignalP"/>
    </source>
</evidence>
<dbReference type="EMBL" id="CP043869">
    <property type="protein sequence ID" value="QEQ95847.1"/>
    <property type="molecule type" value="Genomic_DNA"/>
</dbReference>
<organism evidence="2 3">
    <name type="scientific">Neptunomonas concharum</name>
    <dbReference type="NCBI Taxonomy" id="1031538"/>
    <lineage>
        <taxon>Bacteria</taxon>
        <taxon>Pseudomonadati</taxon>
        <taxon>Pseudomonadota</taxon>
        <taxon>Gammaproteobacteria</taxon>
        <taxon>Oceanospirillales</taxon>
        <taxon>Oceanospirillaceae</taxon>
        <taxon>Neptunomonas</taxon>
    </lineage>
</organism>
<dbReference type="RefSeq" id="WP_138986551.1">
    <property type="nucleotide sequence ID" value="NZ_CP043869.1"/>
</dbReference>
<evidence type="ECO:0000313" key="2">
    <source>
        <dbReference type="EMBL" id="QEQ95847.1"/>
    </source>
</evidence>
<dbReference type="KEGG" id="ncu:F0U83_03525"/>
<dbReference type="OrthoDB" id="5763254at2"/>
<dbReference type="Proteomes" id="UP000324760">
    <property type="component" value="Chromosome"/>
</dbReference>
<keyword evidence="3" id="KW-1185">Reference proteome</keyword>
<feature type="signal peptide" evidence="1">
    <location>
        <begin position="1"/>
        <end position="23"/>
    </location>
</feature>